<evidence type="ECO:0000256" key="1">
    <source>
        <dbReference type="ARBA" id="ARBA00022468"/>
    </source>
</evidence>
<dbReference type="InterPro" id="IPR009109">
    <property type="entry name" value="Ran_GTPase_activating_1_C"/>
</dbReference>
<dbReference type="GO" id="GO:0007165">
    <property type="term" value="P:signal transduction"/>
    <property type="evidence" value="ECO:0007669"/>
    <property type="project" value="InterPro"/>
</dbReference>
<dbReference type="InterPro" id="IPR027038">
    <property type="entry name" value="RanGap"/>
</dbReference>
<evidence type="ECO:0000256" key="2">
    <source>
        <dbReference type="ARBA" id="ARBA00022614"/>
    </source>
</evidence>
<evidence type="ECO:0000313" key="5">
    <source>
        <dbReference type="Ensembl" id="ENSSAUP00010007396.1"/>
    </source>
</evidence>
<protein>
    <submittedName>
        <fullName evidence="5">Ran GTPase activating protein 1b</fullName>
    </submittedName>
</protein>
<accession>A0A671U1A2</accession>
<dbReference type="GO" id="GO:0006913">
    <property type="term" value="P:nucleocytoplasmic transport"/>
    <property type="evidence" value="ECO:0007669"/>
    <property type="project" value="TreeGrafter"/>
</dbReference>
<dbReference type="InterPro" id="IPR001611">
    <property type="entry name" value="Leu-rich_rpt"/>
</dbReference>
<dbReference type="PANTHER" id="PTHR24113:SF12">
    <property type="entry name" value="RAN GTPASE-ACTIVATING PROTEIN 1"/>
    <property type="match status" value="1"/>
</dbReference>
<reference evidence="5" key="1">
    <citation type="submission" date="2021-04" db="EMBL/GenBank/DDBJ databases">
        <authorList>
            <consortium name="Wellcome Sanger Institute Data Sharing"/>
        </authorList>
    </citation>
    <scope>NUCLEOTIDE SEQUENCE [LARGE SCALE GENOMIC DNA]</scope>
</reference>
<dbReference type="Gene3D" id="1.25.40.200">
    <property type="entry name" value="Ran-GTPase activating protein 1, C-terminal domain"/>
    <property type="match status" value="1"/>
</dbReference>
<dbReference type="SUPFAM" id="SSF52047">
    <property type="entry name" value="RNI-like"/>
    <property type="match status" value="1"/>
</dbReference>
<dbReference type="Gene3D" id="3.80.10.10">
    <property type="entry name" value="Ribonuclease Inhibitor"/>
    <property type="match status" value="1"/>
</dbReference>
<dbReference type="SMART" id="SM00368">
    <property type="entry name" value="LRR_RI"/>
    <property type="match status" value="8"/>
</dbReference>
<sequence>MASDDIAQLADALSKTHVGDGELSFKGLGLKLDNAASVEELVRDIEQYQGLRALRLEGNTLGVDAARAIAKALENKDLLQRCYWSDMFTGRLRSEIPTALRSLGSALMSSGARLTELDLSDNAFGPDGVKGIEQLLKSPSCHRLRELKLNNCGMGIGGGKILAEALIECHRQSSAHGAPLKLRVFIAGRNRLENEGARALAKAFQVIGSLEEVHMPQNGINYAGVMALASAMRHNPELRVLNFNDNTFTKRGTLAMAQALRHLRNVQVINFGDCLVRSEGAIALAAGLREGLPILKELNLSFGEITEAAALVVAQAVMDKPHMEKVDLNGMHKAIFHASHSIKRGIMLGIRVKSAIKCHLFTPPRLPGEPAPAAEKNPRGNTVLALRVESAIFVDCPVSLCPTTDAVLKKLLSASTFQSYCFLSTLLVQMGLLKVQHCYKSPCSVFEILLFMKINQEPQWALYRV</sequence>
<feature type="domain" description="Ran-GTPase activating protein 1 C-terminal" evidence="4">
    <location>
        <begin position="402"/>
        <end position="445"/>
    </location>
</feature>
<keyword evidence="2" id="KW-0433">Leucine-rich repeat</keyword>
<reference evidence="5" key="2">
    <citation type="submission" date="2025-08" db="UniProtKB">
        <authorList>
            <consortium name="Ensembl"/>
        </authorList>
    </citation>
    <scope>IDENTIFICATION</scope>
</reference>
<gene>
    <name evidence="5" type="primary">RANGAP1</name>
    <name evidence="5" type="synonym">rangap1b</name>
</gene>
<dbReference type="InterPro" id="IPR036720">
    <property type="entry name" value="RanGAP1_C_sf"/>
</dbReference>
<reference evidence="5" key="3">
    <citation type="submission" date="2025-09" db="UniProtKB">
        <authorList>
            <consortium name="Ensembl"/>
        </authorList>
    </citation>
    <scope>IDENTIFICATION</scope>
</reference>
<dbReference type="GO" id="GO:0005634">
    <property type="term" value="C:nucleus"/>
    <property type="evidence" value="ECO:0007669"/>
    <property type="project" value="TreeGrafter"/>
</dbReference>
<dbReference type="AlphaFoldDB" id="A0A671U1A2"/>
<keyword evidence="1" id="KW-0343">GTPase activation</keyword>
<dbReference type="SUPFAM" id="SSF69099">
    <property type="entry name" value="Ran-GTPase activating protein 1 (RanGAP1), C-terminal domain"/>
    <property type="match status" value="1"/>
</dbReference>
<evidence type="ECO:0000256" key="3">
    <source>
        <dbReference type="ARBA" id="ARBA00022737"/>
    </source>
</evidence>
<evidence type="ECO:0000259" key="4">
    <source>
        <dbReference type="Pfam" id="PF07834"/>
    </source>
</evidence>
<dbReference type="GO" id="GO:0031267">
    <property type="term" value="F:small GTPase binding"/>
    <property type="evidence" value="ECO:0007669"/>
    <property type="project" value="TreeGrafter"/>
</dbReference>
<proteinExistence type="predicted"/>
<dbReference type="GO" id="GO:0005829">
    <property type="term" value="C:cytosol"/>
    <property type="evidence" value="ECO:0007669"/>
    <property type="project" value="TreeGrafter"/>
</dbReference>
<dbReference type="PANTHER" id="PTHR24113">
    <property type="entry name" value="RAN GTPASE-ACTIVATING PROTEIN 1"/>
    <property type="match status" value="1"/>
</dbReference>
<organism evidence="5 6">
    <name type="scientific">Sparus aurata</name>
    <name type="common">Gilthead sea bream</name>
    <dbReference type="NCBI Taxonomy" id="8175"/>
    <lineage>
        <taxon>Eukaryota</taxon>
        <taxon>Metazoa</taxon>
        <taxon>Chordata</taxon>
        <taxon>Craniata</taxon>
        <taxon>Vertebrata</taxon>
        <taxon>Euteleostomi</taxon>
        <taxon>Actinopterygii</taxon>
        <taxon>Neopterygii</taxon>
        <taxon>Teleostei</taxon>
        <taxon>Neoteleostei</taxon>
        <taxon>Acanthomorphata</taxon>
        <taxon>Eupercaria</taxon>
        <taxon>Spariformes</taxon>
        <taxon>Sparidae</taxon>
        <taxon>Sparus</taxon>
    </lineage>
</organism>
<dbReference type="GeneTree" id="ENSGT00440000039203"/>
<evidence type="ECO:0000313" key="6">
    <source>
        <dbReference type="Proteomes" id="UP000472265"/>
    </source>
</evidence>
<dbReference type="CDD" id="cd00116">
    <property type="entry name" value="LRR_RI"/>
    <property type="match status" value="1"/>
</dbReference>
<dbReference type="Ensembl" id="ENSSAUT00010007920.1">
    <property type="protein sequence ID" value="ENSSAUP00010007396.1"/>
    <property type="gene ID" value="ENSSAUG00010003677.1"/>
</dbReference>
<dbReference type="GO" id="GO:0048471">
    <property type="term" value="C:perinuclear region of cytoplasm"/>
    <property type="evidence" value="ECO:0007669"/>
    <property type="project" value="TreeGrafter"/>
</dbReference>
<keyword evidence="3" id="KW-0677">Repeat</keyword>
<name>A0A671U1A2_SPAAU</name>
<dbReference type="Proteomes" id="UP000472265">
    <property type="component" value="Chromosome 20"/>
</dbReference>
<dbReference type="GO" id="GO:0005096">
    <property type="term" value="F:GTPase activator activity"/>
    <property type="evidence" value="ECO:0007669"/>
    <property type="project" value="UniProtKB-KW"/>
</dbReference>
<dbReference type="InterPro" id="IPR032675">
    <property type="entry name" value="LRR_dom_sf"/>
</dbReference>
<keyword evidence="6" id="KW-1185">Reference proteome</keyword>
<dbReference type="Pfam" id="PF07834">
    <property type="entry name" value="RanGAP1_C"/>
    <property type="match status" value="1"/>
</dbReference>
<dbReference type="Pfam" id="PF13516">
    <property type="entry name" value="LRR_6"/>
    <property type="match status" value="1"/>
</dbReference>